<dbReference type="Proteomes" id="UP000544222">
    <property type="component" value="Unassembled WGS sequence"/>
</dbReference>
<feature type="binding site" evidence="9">
    <location>
        <position position="101"/>
    </location>
    <ligand>
        <name>[2Fe-2S] cluster</name>
        <dbReference type="ChEBI" id="CHEBI:190135"/>
    </ligand>
</feature>
<dbReference type="InterPro" id="IPR036249">
    <property type="entry name" value="Thioredoxin-like_sf"/>
</dbReference>
<evidence type="ECO:0000256" key="4">
    <source>
        <dbReference type="ARBA" id="ARBA00022967"/>
    </source>
</evidence>
<keyword evidence="7" id="KW-0520">NAD</keyword>
<comment type="cofactor">
    <cofactor evidence="9">
        <name>[2Fe-2S] cluster</name>
        <dbReference type="ChEBI" id="CHEBI:190135"/>
    </cofactor>
    <text evidence="9">Binds 1 [2Fe-2S] cluster.</text>
</comment>
<dbReference type="PANTHER" id="PTHR10371:SF3">
    <property type="entry name" value="NADH DEHYDROGENASE [UBIQUINONE] FLAVOPROTEIN 2, MITOCHONDRIAL"/>
    <property type="match status" value="1"/>
</dbReference>
<dbReference type="Pfam" id="PF01257">
    <property type="entry name" value="2Fe-2S_thioredx"/>
    <property type="match status" value="1"/>
</dbReference>
<evidence type="ECO:0000256" key="3">
    <source>
        <dbReference type="ARBA" id="ARBA00022723"/>
    </source>
</evidence>
<keyword evidence="11" id="KW-1185">Reference proteome</keyword>
<feature type="binding site" evidence="9">
    <location>
        <position position="146"/>
    </location>
    <ligand>
        <name>[2Fe-2S] cluster</name>
        <dbReference type="ChEBI" id="CHEBI:190135"/>
    </ligand>
</feature>
<dbReference type="GO" id="GO:0003954">
    <property type="term" value="F:NADH dehydrogenase activity"/>
    <property type="evidence" value="ECO:0007669"/>
    <property type="project" value="TreeGrafter"/>
</dbReference>
<feature type="binding site" evidence="9">
    <location>
        <position position="142"/>
    </location>
    <ligand>
        <name>[2Fe-2S] cluster</name>
        <dbReference type="ChEBI" id="CHEBI:190135"/>
    </ligand>
</feature>
<comment type="cofactor">
    <cofactor evidence="8">
        <name>[2Fe-2S] cluster</name>
        <dbReference type="ChEBI" id="CHEBI:190135"/>
    </cofactor>
</comment>
<dbReference type="GO" id="GO:0031967">
    <property type="term" value="C:organelle envelope"/>
    <property type="evidence" value="ECO:0007669"/>
    <property type="project" value="UniProtKB-ARBA"/>
</dbReference>
<accession>A0A7W5H139</accession>
<feature type="binding site" evidence="9">
    <location>
        <position position="106"/>
    </location>
    <ligand>
        <name>[2Fe-2S] cluster</name>
        <dbReference type="ChEBI" id="CHEBI:190135"/>
    </ligand>
</feature>
<dbReference type="GO" id="GO:0098796">
    <property type="term" value="C:membrane protein complex"/>
    <property type="evidence" value="ECO:0007669"/>
    <property type="project" value="UniProtKB-ARBA"/>
</dbReference>
<dbReference type="GO" id="GO:0051537">
    <property type="term" value="F:2 iron, 2 sulfur cluster binding"/>
    <property type="evidence" value="ECO:0007669"/>
    <property type="project" value="UniProtKB-KW"/>
</dbReference>
<sequence length="193" mass="21925">MSDKHFHHKLYVKKNIDVAFSPDTLRKVESILSHYPEDQKKSALIPVLQIAQEEFGGSLNVDIMDYVASLLNITPIEVYEVATFYSQFYLDPVGKYVIEVCQTGPCAICGGEDVLHYLEQKLKIKVGETTEDKLFTLKAVECLGACGSAPVMQVNTEFYEYLNLDKIDDILETLRKESALPKPEKQTWKERLS</sequence>
<evidence type="ECO:0000256" key="6">
    <source>
        <dbReference type="ARBA" id="ARBA00023014"/>
    </source>
</evidence>
<dbReference type="GO" id="GO:0022890">
    <property type="term" value="F:inorganic cation transmembrane transporter activity"/>
    <property type="evidence" value="ECO:0007669"/>
    <property type="project" value="UniProtKB-ARBA"/>
</dbReference>
<dbReference type="GO" id="GO:0098662">
    <property type="term" value="P:inorganic cation transmembrane transport"/>
    <property type="evidence" value="ECO:0007669"/>
    <property type="project" value="UniProtKB-ARBA"/>
</dbReference>
<dbReference type="CDD" id="cd03064">
    <property type="entry name" value="TRX_Fd_NuoE"/>
    <property type="match status" value="1"/>
</dbReference>
<evidence type="ECO:0000256" key="1">
    <source>
        <dbReference type="ARBA" id="ARBA00010643"/>
    </source>
</evidence>
<evidence type="ECO:0000313" key="10">
    <source>
        <dbReference type="EMBL" id="MBB3186305.1"/>
    </source>
</evidence>
<gene>
    <name evidence="10" type="ORF">FHX64_000468</name>
</gene>
<protein>
    <submittedName>
        <fullName evidence="10">NADH-quinone oxidoreductase subunit E</fullName>
    </submittedName>
</protein>
<dbReference type="NCBIfam" id="NF005722">
    <property type="entry name" value="PRK07539.1-2"/>
    <property type="match status" value="1"/>
</dbReference>
<dbReference type="GO" id="GO:0031090">
    <property type="term" value="C:organelle membrane"/>
    <property type="evidence" value="ECO:0007669"/>
    <property type="project" value="UniProtKB-ARBA"/>
</dbReference>
<name>A0A7W5H139_9PORP</name>
<dbReference type="InterPro" id="IPR042128">
    <property type="entry name" value="NuoE_dom"/>
</dbReference>
<dbReference type="AlphaFoldDB" id="A0A7W5H139"/>
<dbReference type="PIRSF" id="PIRSF000216">
    <property type="entry name" value="NADH_DH_24kDa"/>
    <property type="match status" value="1"/>
</dbReference>
<evidence type="ECO:0000256" key="9">
    <source>
        <dbReference type="PIRSR" id="PIRSR000216-1"/>
    </source>
</evidence>
<keyword evidence="5 9" id="KW-0408">Iron</keyword>
<evidence type="ECO:0000256" key="5">
    <source>
        <dbReference type="ARBA" id="ARBA00023004"/>
    </source>
</evidence>
<evidence type="ECO:0000256" key="7">
    <source>
        <dbReference type="ARBA" id="ARBA00023027"/>
    </source>
</evidence>
<keyword evidence="6 9" id="KW-0411">Iron-sulfur</keyword>
<keyword evidence="3 9" id="KW-0479">Metal-binding</keyword>
<dbReference type="GO" id="GO:0046872">
    <property type="term" value="F:metal ion binding"/>
    <property type="evidence" value="ECO:0007669"/>
    <property type="project" value="UniProtKB-KW"/>
</dbReference>
<dbReference type="GO" id="GO:0022804">
    <property type="term" value="F:active transmembrane transporter activity"/>
    <property type="evidence" value="ECO:0007669"/>
    <property type="project" value="UniProtKB-ARBA"/>
</dbReference>
<keyword evidence="4" id="KW-1278">Translocase</keyword>
<comment type="caution">
    <text evidence="10">The sequence shown here is derived from an EMBL/GenBank/DDBJ whole genome shotgun (WGS) entry which is preliminary data.</text>
</comment>
<comment type="similarity">
    <text evidence="1">Belongs to the complex I 24 kDa subunit family.</text>
</comment>
<dbReference type="PROSITE" id="PS01099">
    <property type="entry name" value="COMPLEX1_24K"/>
    <property type="match status" value="1"/>
</dbReference>
<evidence type="ECO:0000313" key="11">
    <source>
        <dbReference type="Proteomes" id="UP000544222"/>
    </source>
</evidence>
<dbReference type="NCBIfam" id="TIGR01958">
    <property type="entry name" value="nuoE_fam"/>
    <property type="match status" value="1"/>
</dbReference>
<dbReference type="Gene3D" id="1.10.10.1590">
    <property type="entry name" value="NADH-quinone oxidoreductase subunit E"/>
    <property type="match status" value="1"/>
</dbReference>
<evidence type="ECO:0000256" key="8">
    <source>
        <dbReference type="ARBA" id="ARBA00034078"/>
    </source>
</evidence>
<dbReference type="FunFam" id="1.10.10.1590:FF:000001">
    <property type="entry name" value="NADH-quinone oxidoreductase subunit E"/>
    <property type="match status" value="1"/>
</dbReference>
<dbReference type="EMBL" id="JACHYB010000001">
    <property type="protein sequence ID" value="MBB3186305.1"/>
    <property type="molecule type" value="Genomic_DNA"/>
</dbReference>
<dbReference type="Gene3D" id="3.40.30.10">
    <property type="entry name" value="Glutaredoxin"/>
    <property type="match status" value="1"/>
</dbReference>
<dbReference type="InterPro" id="IPR041921">
    <property type="entry name" value="NuoE_N"/>
</dbReference>
<dbReference type="InterPro" id="IPR002023">
    <property type="entry name" value="NuoE-like"/>
</dbReference>
<dbReference type="RefSeq" id="WP_183412216.1">
    <property type="nucleotide sequence ID" value="NZ_JACHYB010000001.1"/>
</dbReference>
<dbReference type="PANTHER" id="PTHR10371">
    <property type="entry name" value="NADH DEHYDROGENASE UBIQUINONE FLAVOPROTEIN 2, MITOCHONDRIAL"/>
    <property type="match status" value="1"/>
</dbReference>
<reference evidence="10 11" key="1">
    <citation type="submission" date="2020-08" db="EMBL/GenBank/DDBJ databases">
        <title>Genomic Encyclopedia of Type Strains, Phase IV (KMG-IV): sequencing the most valuable type-strain genomes for metagenomic binning, comparative biology and taxonomic classification.</title>
        <authorList>
            <person name="Goeker M."/>
        </authorList>
    </citation>
    <scope>NUCLEOTIDE SEQUENCE [LARGE SCALE GENOMIC DNA]</scope>
    <source>
        <strain evidence="10 11">DSM 27471</strain>
    </source>
</reference>
<proteinExistence type="inferred from homology"/>
<organism evidence="10 11">
    <name type="scientific">Microbacter margulisiae</name>
    <dbReference type="NCBI Taxonomy" id="1350067"/>
    <lineage>
        <taxon>Bacteria</taxon>
        <taxon>Pseudomonadati</taxon>
        <taxon>Bacteroidota</taxon>
        <taxon>Bacteroidia</taxon>
        <taxon>Bacteroidales</taxon>
        <taxon>Porphyromonadaceae</taxon>
        <taxon>Microbacter</taxon>
    </lineage>
</organism>
<dbReference type="SUPFAM" id="SSF52833">
    <property type="entry name" value="Thioredoxin-like"/>
    <property type="match status" value="1"/>
</dbReference>
<keyword evidence="2 9" id="KW-0001">2Fe-2S</keyword>
<dbReference type="FunFam" id="3.40.30.10:FF:000022">
    <property type="entry name" value="NADH dehydrogenase flavoprotein 2, mitochondrial"/>
    <property type="match status" value="1"/>
</dbReference>
<dbReference type="GO" id="GO:0008324">
    <property type="term" value="F:monoatomic cation transmembrane transporter activity"/>
    <property type="evidence" value="ECO:0007669"/>
    <property type="project" value="UniProtKB-ARBA"/>
</dbReference>
<dbReference type="GO" id="GO:1902494">
    <property type="term" value="C:catalytic complex"/>
    <property type="evidence" value="ECO:0007669"/>
    <property type="project" value="UniProtKB-ARBA"/>
</dbReference>
<evidence type="ECO:0000256" key="2">
    <source>
        <dbReference type="ARBA" id="ARBA00022714"/>
    </source>
</evidence>